<reference evidence="2 3" key="1">
    <citation type="submission" date="2020-04" db="EMBL/GenBank/DDBJ databases">
        <title>Zoogloea sp. G-4-1-14 isolated from soil.</title>
        <authorList>
            <person name="Dahal R.H."/>
        </authorList>
    </citation>
    <scope>NUCLEOTIDE SEQUENCE [LARGE SCALE GENOMIC DNA]</scope>
    <source>
        <strain evidence="2 3">G-4-1-14</strain>
    </source>
</reference>
<dbReference type="AlphaFoldDB" id="A0A848G7R7"/>
<evidence type="ECO:0000256" key="1">
    <source>
        <dbReference type="SAM" id="SignalP"/>
    </source>
</evidence>
<feature type="signal peptide" evidence="1">
    <location>
        <begin position="1"/>
        <end position="20"/>
    </location>
</feature>
<evidence type="ECO:0000313" key="3">
    <source>
        <dbReference type="Proteomes" id="UP000580043"/>
    </source>
</evidence>
<keyword evidence="1" id="KW-0732">Signal</keyword>
<protein>
    <submittedName>
        <fullName evidence="2">Uncharacterized protein</fullName>
    </submittedName>
</protein>
<proteinExistence type="predicted"/>
<sequence length="101" mass="10300">MKRSLFALICGFCLLGVALADEAATSKPESTGEPASESAVQRIERGVDAAGHGIKRGAEAAAHGIKRGVEATGRGIRRGAEATSEVLHKVADKISPSSSGD</sequence>
<evidence type="ECO:0000313" key="2">
    <source>
        <dbReference type="EMBL" id="NML26453.1"/>
    </source>
</evidence>
<dbReference type="RefSeq" id="WP_169145990.1">
    <property type="nucleotide sequence ID" value="NZ_JABBGA010000008.1"/>
</dbReference>
<organism evidence="2 3">
    <name type="scientific">Zoogloea dura</name>
    <dbReference type="NCBI Taxonomy" id="2728840"/>
    <lineage>
        <taxon>Bacteria</taxon>
        <taxon>Pseudomonadati</taxon>
        <taxon>Pseudomonadota</taxon>
        <taxon>Betaproteobacteria</taxon>
        <taxon>Rhodocyclales</taxon>
        <taxon>Zoogloeaceae</taxon>
        <taxon>Zoogloea</taxon>
    </lineage>
</organism>
<dbReference type="Gene3D" id="1.10.287.700">
    <property type="entry name" value="Helix hairpin bin"/>
    <property type="match status" value="1"/>
</dbReference>
<feature type="chain" id="PRO_5032421021" evidence="1">
    <location>
        <begin position="21"/>
        <end position="101"/>
    </location>
</feature>
<name>A0A848G7R7_9RHOO</name>
<comment type="caution">
    <text evidence="2">The sequence shown here is derived from an EMBL/GenBank/DDBJ whole genome shotgun (WGS) entry which is preliminary data.</text>
</comment>
<gene>
    <name evidence="2" type="ORF">HHL15_11920</name>
</gene>
<keyword evidence="3" id="KW-1185">Reference proteome</keyword>
<accession>A0A848G7R7</accession>
<dbReference type="Proteomes" id="UP000580043">
    <property type="component" value="Unassembled WGS sequence"/>
</dbReference>
<dbReference type="EMBL" id="JABBGA010000008">
    <property type="protein sequence ID" value="NML26453.1"/>
    <property type="molecule type" value="Genomic_DNA"/>
</dbReference>